<protein>
    <submittedName>
        <fullName evidence="1">Uncharacterized protein</fullName>
    </submittedName>
</protein>
<dbReference type="HOGENOM" id="CLU_896670_0_0_5"/>
<gene>
    <name evidence="1" type="ORF">RG1141_CH14830</name>
</gene>
<evidence type="ECO:0000313" key="1">
    <source>
        <dbReference type="EMBL" id="CDN53826.1"/>
    </source>
</evidence>
<evidence type="ECO:0000313" key="2">
    <source>
        <dbReference type="Proteomes" id="UP000028186"/>
    </source>
</evidence>
<name>A0A068T722_NEOGA</name>
<dbReference type="KEGG" id="ngl:RG1141_CH14830"/>
<dbReference type="EMBL" id="HG938355">
    <property type="protein sequence ID" value="CDN53826.1"/>
    <property type="molecule type" value="Genomic_DNA"/>
</dbReference>
<sequence length="310" mass="34629">MKHNPHPVRFLDLPGILEDRPEKIGALAAASRRGLSGRRSRKENDVALTWADNRDLENMSTEQQQFYLLRVEKLKGLVGSVFGSGDVPNVYDVADLIGKLPDQNISDWNLSDLVIPGGSGFSYFDLGHQEALVIDKDKNLYFEGAYVQMTESDDERSRFDFYLVINDPEFDRDESERTTAATLGRMANYVHMRIGEDNTIEGAYQFFPYWNTSANANEELRGDWKAATAAINTVIKAATYIASEFVGDIEFGYSKDAPRPLVVAASEGDLGAIEKLTKQGFPMIKHVGRNIGPIAELEEPRFETSATYGR</sequence>
<dbReference type="PATRIC" id="fig|1028801.3.peg.1503"/>
<proteinExistence type="predicted"/>
<dbReference type="RefSeq" id="WP_157885116.1">
    <property type="nucleotide sequence ID" value="NZ_HG938355.1"/>
</dbReference>
<dbReference type="Proteomes" id="UP000028186">
    <property type="component" value="Chromosome I"/>
</dbReference>
<reference evidence="2" key="1">
    <citation type="journal article" date="2014" name="BMC Genomics">
        <title>Genome sequencing of two Neorhizobium galegae strains reveals a noeT gene responsible for the unusual acetylation of the nodulation factors.</title>
        <authorList>
            <person name="Osterman J."/>
            <person name="Marsh J."/>
            <person name="Laine P.K."/>
            <person name="Zeng Z."/>
            <person name="Alatalo E."/>
            <person name="Sullivan J.T."/>
            <person name="Young J.P."/>
            <person name="Thomas-Oates J."/>
            <person name="Paulin L."/>
            <person name="Lindstrom K."/>
        </authorList>
    </citation>
    <scope>NUCLEOTIDE SEQUENCE [LARGE SCALE GENOMIC DNA]</scope>
    <source>
        <strain evidence="2">HAMBI 1141</strain>
    </source>
</reference>
<dbReference type="AlphaFoldDB" id="A0A068T722"/>
<accession>A0A068T722</accession>
<organism evidence="1 2">
    <name type="scientific">Neorhizobium galegae bv. officinalis bv. officinalis str. HAMBI 1141</name>
    <dbReference type="NCBI Taxonomy" id="1028801"/>
    <lineage>
        <taxon>Bacteria</taxon>
        <taxon>Pseudomonadati</taxon>
        <taxon>Pseudomonadota</taxon>
        <taxon>Alphaproteobacteria</taxon>
        <taxon>Hyphomicrobiales</taxon>
        <taxon>Rhizobiaceae</taxon>
        <taxon>Rhizobium/Agrobacterium group</taxon>
        <taxon>Neorhizobium</taxon>
    </lineage>
</organism>